<dbReference type="KEGG" id="phet:94289977"/>
<gene>
    <name evidence="2" type="ORF">JKF63_03903</name>
</gene>
<dbReference type="Proteomes" id="UP000674318">
    <property type="component" value="Unassembled WGS sequence"/>
</dbReference>
<sequence length="330" mass="36745">MSTETTDTLPEESAPTAPAIEGARASPQKPRVSIASALRRFMCRSKIMVPFMMERAAKELVALPPPIHVFYREMEEARRPPNQSPHLLATHSENKLEAQNSDSSAEAGRGGNGDPNQLHCDVFNFNWTRNEINAMRRQQRCHLYKQRQSPHAPVQVMMSQLMSRVLSDTDGAHVEESISTSADAAAPTAKRCVLDVLGGLCTRGIPQVEYIRSVFHYRMGVLQKCIDAIPTGVVVPDVVQATVRLDELSDKRSSENTPIPTKTEIISKRALLSTTAPTVTFPHPRRPFTYQDLAQNPLLLTSEQRADRRAALLHKRTLSEEIYGQPAAYL</sequence>
<dbReference type="GeneID" id="94289977"/>
<dbReference type="EMBL" id="JAFJZO010000031">
    <property type="protein sequence ID" value="KAG5497638.1"/>
    <property type="molecule type" value="Genomic_DNA"/>
</dbReference>
<dbReference type="AlphaFoldDB" id="A0A836ILZ3"/>
<dbReference type="OrthoDB" id="273856at2759"/>
<evidence type="ECO:0000313" key="2">
    <source>
        <dbReference type="EMBL" id="KAG5497638.1"/>
    </source>
</evidence>
<evidence type="ECO:0000256" key="1">
    <source>
        <dbReference type="SAM" id="MobiDB-lite"/>
    </source>
</evidence>
<reference evidence="2 3" key="1">
    <citation type="submission" date="2021-02" db="EMBL/GenBank/DDBJ databases">
        <title>Porcisia hertigi Genome sequencing and assembly.</title>
        <authorList>
            <person name="Almutairi H."/>
            <person name="Gatherer D."/>
        </authorList>
    </citation>
    <scope>NUCLEOTIDE SEQUENCE [LARGE SCALE GENOMIC DNA]</scope>
    <source>
        <strain evidence="2 3">C119</strain>
    </source>
</reference>
<evidence type="ECO:0000313" key="3">
    <source>
        <dbReference type="Proteomes" id="UP000674318"/>
    </source>
</evidence>
<proteinExistence type="predicted"/>
<accession>A0A836ILZ3</accession>
<comment type="caution">
    <text evidence="2">The sequence shown here is derived from an EMBL/GenBank/DDBJ whole genome shotgun (WGS) entry which is preliminary data.</text>
</comment>
<protein>
    <submittedName>
        <fullName evidence="2">Uncharacterized protein</fullName>
    </submittedName>
</protein>
<feature type="region of interest" description="Disordered" evidence="1">
    <location>
        <begin position="95"/>
        <end position="115"/>
    </location>
</feature>
<feature type="region of interest" description="Disordered" evidence="1">
    <location>
        <begin position="1"/>
        <end position="31"/>
    </location>
</feature>
<organism evidence="2 3">
    <name type="scientific">Porcisia hertigi</name>
    <dbReference type="NCBI Taxonomy" id="2761500"/>
    <lineage>
        <taxon>Eukaryota</taxon>
        <taxon>Discoba</taxon>
        <taxon>Euglenozoa</taxon>
        <taxon>Kinetoplastea</taxon>
        <taxon>Metakinetoplastina</taxon>
        <taxon>Trypanosomatida</taxon>
        <taxon>Trypanosomatidae</taxon>
        <taxon>Leishmaniinae</taxon>
        <taxon>Porcisia</taxon>
    </lineage>
</organism>
<name>A0A836ILZ3_9TRYP</name>
<keyword evidence="3" id="KW-1185">Reference proteome</keyword>
<dbReference type="RefSeq" id="XP_067755106.1">
    <property type="nucleotide sequence ID" value="XM_067899900.1"/>
</dbReference>